<comment type="caution">
    <text evidence="3">The sequence shown here is derived from an EMBL/GenBank/DDBJ whole genome shotgun (WGS) entry which is preliminary data.</text>
</comment>
<gene>
    <name evidence="3" type="ORF">EDC57_0797</name>
</gene>
<feature type="chain" id="PRO_5018264093" description="Lipocalin-like protein" evidence="2">
    <location>
        <begin position="17"/>
        <end position="376"/>
    </location>
</feature>
<dbReference type="Proteomes" id="UP000276634">
    <property type="component" value="Unassembled WGS sequence"/>
</dbReference>
<accession>A0A3N1Y8R6</accession>
<evidence type="ECO:0000256" key="2">
    <source>
        <dbReference type="SAM" id="SignalP"/>
    </source>
</evidence>
<sequence length="376" mass="37857">MTQRHLALAMATALLAACGGGGGDGSSGSGADDSGDASSGGGGTATELAGVWKGSYENTSTGEKGPVCLELSQNGAQVSGKANVALQFWGADVSGELSGDSVSLTASGKDLEDQDVTVTFDGTVTGSAIDGTATVNSTSYQVSLTRVASATGCGWADRETVNAFATALGAALSGDPNSPDSKGAVYAALISELPEIRLETDFGDGAATEDAWTCVWEIRDNVNTAEQVLGAVVSKDGSTWAGWMAANDGDPTDPDPVIGVRASDRAPRPVKVTALSSGDPAAAVAVQGTKVFTADGEETDEYRTAGTSGVAGAEPFLVTACEAGQRYKVWMSEISGLRLTFDGTGIDTGRGSASAPPQAEPDADVPALYIEVESCT</sequence>
<reference evidence="3 4" key="1">
    <citation type="submission" date="2018-11" db="EMBL/GenBank/DDBJ databases">
        <title>Genomic Encyclopedia of Type Strains, Phase IV (KMG-IV): sequencing the most valuable type-strain genomes for metagenomic binning, comparative biology and taxonomic classification.</title>
        <authorList>
            <person name="Goeker M."/>
        </authorList>
    </citation>
    <scope>NUCLEOTIDE SEQUENCE [LARGE SCALE GENOMIC DNA]</scope>
    <source>
        <strain evidence="3 4">DSM 100275</strain>
    </source>
</reference>
<protein>
    <recommendedName>
        <fullName evidence="5">Lipocalin-like protein</fullName>
    </recommendedName>
</protein>
<dbReference type="RefSeq" id="WP_123400433.1">
    <property type="nucleotide sequence ID" value="NZ_RJVI01000001.1"/>
</dbReference>
<feature type="signal peptide" evidence="2">
    <location>
        <begin position="1"/>
        <end position="16"/>
    </location>
</feature>
<keyword evidence="2" id="KW-0732">Signal</keyword>
<dbReference type="PROSITE" id="PS51257">
    <property type="entry name" value="PROKAR_LIPOPROTEIN"/>
    <property type="match status" value="1"/>
</dbReference>
<dbReference type="AlphaFoldDB" id="A0A3N1Y8R6"/>
<evidence type="ECO:0000313" key="3">
    <source>
        <dbReference type="EMBL" id="ROR34888.1"/>
    </source>
</evidence>
<feature type="region of interest" description="Disordered" evidence="1">
    <location>
        <begin position="22"/>
        <end position="44"/>
    </location>
</feature>
<evidence type="ECO:0000256" key="1">
    <source>
        <dbReference type="SAM" id="MobiDB-lite"/>
    </source>
</evidence>
<organism evidence="3 4">
    <name type="scientific">Inmirania thermothiophila</name>
    <dbReference type="NCBI Taxonomy" id="1750597"/>
    <lineage>
        <taxon>Bacteria</taxon>
        <taxon>Pseudomonadati</taxon>
        <taxon>Pseudomonadota</taxon>
        <taxon>Gammaproteobacteria</taxon>
        <taxon>Chromatiales</taxon>
        <taxon>Ectothiorhodospiraceae</taxon>
        <taxon>Inmirania</taxon>
    </lineage>
</organism>
<dbReference type="OrthoDB" id="12293at2"/>
<evidence type="ECO:0000313" key="4">
    <source>
        <dbReference type="Proteomes" id="UP000276634"/>
    </source>
</evidence>
<dbReference type="EMBL" id="RJVI01000001">
    <property type="protein sequence ID" value="ROR34888.1"/>
    <property type="molecule type" value="Genomic_DNA"/>
</dbReference>
<evidence type="ECO:0008006" key="5">
    <source>
        <dbReference type="Google" id="ProtNLM"/>
    </source>
</evidence>
<proteinExistence type="predicted"/>
<keyword evidence="4" id="KW-1185">Reference proteome</keyword>
<name>A0A3N1Y8R6_9GAMM</name>